<sequence length="170" mass="18709">MPESEPFFVTRAGEVWACWLDGKPAVNLGSEQNFWASAEKLYNELNPGSSAPPSVDAQDVDATDLPEVDQKPPQAPIDRAEDRHEVTIIGRVYGSEGSNEITIYDLSERGCRIENAVNAKPGSFVSVKLGKIGPLDAMIRWRKGKSAGLKFSEPLHPAVLEHIRKQISLR</sequence>
<dbReference type="SUPFAM" id="SSF141371">
    <property type="entry name" value="PilZ domain-like"/>
    <property type="match status" value="1"/>
</dbReference>
<evidence type="ECO:0000259" key="2">
    <source>
        <dbReference type="Pfam" id="PF07238"/>
    </source>
</evidence>
<protein>
    <recommendedName>
        <fullName evidence="2">PilZ domain-containing protein</fullName>
    </recommendedName>
</protein>
<reference evidence="3 4" key="1">
    <citation type="submission" date="2019-12" db="EMBL/GenBank/DDBJ databases">
        <title>Genomic-based taxomic classification of the family Erythrobacteraceae.</title>
        <authorList>
            <person name="Xu L."/>
        </authorList>
    </citation>
    <scope>NUCLEOTIDE SEQUENCE [LARGE SCALE GENOMIC DNA]</scope>
    <source>
        <strain evidence="3 4">RC4-10-4</strain>
    </source>
</reference>
<evidence type="ECO:0000256" key="1">
    <source>
        <dbReference type="SAM" id="MobiDB-lite"/>
    </source>
</evidence>
<dbReference type="EMBL" id="WTYH01000001">
    <property type="protein sequence ID" value="MXO93238.1"/>
    <property type="molecule type" value="Genomic_DNA"/>
</dbReference>
<feature type="region of interest" description="Disordered" evidence="1">
    <location>
        <begin position="45"/>
        <end position="81"/>
    </location>
</feature>
<gene>
    <name evidence="3" type="ORF">GRI62_06410</name>
</gene>
<evidence type="ECO:0000313" key="3">
    <source>
        <dbReference type="EMBL" id="MXO93238.1"/>
    </source>
</evidence>
<dbReference type="Proteomes" id="UP000460626">
    <property type="component" value="Unassembled WGS sequence"/>
</dbReference>
<comment type="caution">
    <text evidence="3">The sequence shown here is derived from an EMBL/GenBank/DDBJ whole genome shotgun (WGS) entry which is preliminary data.</text>
</comment>
<evidence type="ECO:0000313" key="4">
    <source>
        <dbReference type="Proteomes" id="UP000460626"/>
    </source>
</evidence>
<feature type="compositionally biased region" description="Acidic residues" evidence="1">
    <location>
        <begin position="58"/>
        <end position="67"/>
    </location>
</feature>
<feature type="domain" description="PilZ" evidence="2">
    <location>
        <begin position="79"/>
        <end position="165"/>
    </location>
</feature>
<proteinExistence type="predicted"/>
<name>A0A844ZZU2_9SPHN</name>
<dbReference type="AlphaFoldDB" id="A0A844ZZU2"/>
<dbReference type="Pfam" id="PF07238">
    <property type="entry name" value="PilZ"/>
    <property type="match status" value="1"/>
</dbReference>
<keyword evidence="4" id="KW-1185">Reference proteome</keyword>
<dbReference type="RefSeq" id="WP_131452530.1">
    <property type="nucleotide sequence ID" value="NZ_BMJK01000001.1"/>
</dbReference>
<accession>A0A844ZZU2</accession>
<organism evidence="3 4">
    <name type="scientific">Aurantiacibacter arachoides</name>
    <dbReference type="NCBI Taxonomy" id="1850444"/>
    <lineage>
        <taxon>Bacteria</taxon>
        <taxon>Pseudomonadati</taxon>
        <taxon>Pseudomonadota</taxon>
        <taxon>Alphaproteobacteria</taxon>
        <taxon>Sphingomonadales</taxon>
        <taxon>Erythrobacteraceae</taxon>
        <taxon>Aurantiacibacter</taxon>
    </lineage>
</organism>
<dbReference type="InterPro" id="IPR009875">
    <property type="entry name" value="PilZ_domain"/>
</dbReference>
<dbReference type="GO" id="GO:0035438">
    <property type="term" value="F:cyclic-di-GMP binding"/>
    <property type="evidence" value="ECO:0007669"/>
    <property type="project" value="InterPro"/>
</dbReference>
<dbReference type="OrthoDB" id="9794070at2"/>